<gene>
    <name evidence="2" type="ORF">SVA_1549</name>
</gene>
<dbReference type="Pfam" id="PF08241">
    <property type="entry name" value="Methyltransf_11"/>
    <property type="match status" value="1"/>
</dbReference>
<dbReference type="InterPro" id="IPR029063">
    <property type="entry name" value="SAM-dependent_MTases_sf"/>
</dbReference>
<dbReference type="RefSeq" id="WP_169924015.1">
    <property type="nucleotide sequence ID" value="NZ_AP014936.1"/>
</dbReference>
<keyword evidence="2" id="KW-0489">Methyltransferase</keyword>
<dbReference type="AlphaFoldDB" id="A0A1B4VBM4"/>
<name>A0A1B4VBM4_9GAMM</name>
<evidence type="ECO:0000313" key="3">
    <source>
        <dbReference type="Proteomes" id="UP000218899"/>
    </source>
</evidence>
<keyword evidence="3" id="KW-1185">Reference proteome</keyword>
<dbReference type="SUPFAM" id="SSF53335">
    <property type="entry name" value="S-adenosyl-L-methionine-dependent methyltransferases"/>
    <property type="match status" value="1"/>
</dbReference>
<dbReference type="KEGG" id="sva:SVA_1549"/>
<sequence>MSAIAHAVNGFRARARAGRAHVFRSRFRLGPGSKVLDIGSEDGSSIAAVLQGAGIAPGNVYIADIDVESVERGRRLFGFTPVVIPESGRLPFDDGFFDVVYCSSVIEHVTLPKTAVWTLRSGREFRRIADERQAEFASEIRRLGRGYFVQTPNRWFPIESHTWLPFVGYLPRRLLVPLLGVTNRVWVKRTSPDWRLLSIAEMRRLFPEARIVRERVWGMTKSIMAIKGLT</sequence>
<protein>
    <submittedName>
        <fullName evidence="2">Methyltransferase</fullName>
    </submittedName>
</protein>
<dbReference type="Gene3D" id="3.40.50.150">
    <property type="entry name" value="Vaccinia Virus protein VP39"/>
    <property type="match status" value="1"/>
</dbReference>
<dbReference type="GO" id="GO:0032259">
    <property type="term" value="P:methylation"/>
    <property type="evidence" value="ECO:0007669"/>
    <property type="project" value="UniProtKB-KW"/>
</dbReference>
<evidence type="ECO:0000259" key="1">
    <source>
        <dbReference type="Pfam" id="PF08241"/>
    </source>
</evidence>
<evidence type="ECO:0000313" key="2">
    <source>
        <dbReference type="EMBL" id="BAU48111.1"/>
    </source>
</evidence>
<dbReference type="InterPro" id="IPR013216">
    <property type="entry name" value="Methyltransf_11"/>
</dbReference>
<proteinExistence type="predicted"/>
<accession>A0A1B4VBM4</accession>
<feature type="domain" description="Methyltransferase type 11" evidence="1">
    <location>
        <begin position="36"/>
        <end position="116"/>
    </location>
</feature>
<organism evidence="2 3">
    <name type="scientific">Sulfurifustis variabilis</name>
    <dbReference type="NCBI Taxonomy" id="1675686"/>
    <lineage>
        <taxon>Bacteria</taxon>
        <taxon>Pseudomonadati</taxon>
        <taxon>Pseudomonadota</taxon>
        <taxon>Gammaproteobacteria</taxon>
        <taxon>Acidiferrobacterales</taxon>
        <taxon>Acidiferrobacteraceae</taxon>
        <taxon>Sulfurifustis</taxon>
    </lineage>
</organism>
<reference evidence="2 3" key="1">
    <citation type="submission" date="2015-08" db="EMBL/GenBank/DDBJ databases">
        <title>Complete genome sequence of Sulfurifustis variabilis.</title>
        <authorList>
            <person name="Miura A."/>
            <person name="Kojima H."/>
            <person name="Fukui M."/>
        </authorList>
    </citation>
    <scope>NUCLEOTIDE SEQUENCE [LARGE SCALE GENOMIC DNA]</scope>
    <source>
        <strain evidence="3">skN76</strain>
    </source>
</reference>
<keyword evidence="2" id="KW-0808">Transferase</keyword>
<dbReference type="EMBL" id="AP014936">
    <property type="protein sequence ID" value="BAU48111.1"/>
    <property type="molecule type" value="Genomic_DNA"/>
</dbReference>
<dbReference type="GO" id="GO:0008757">
    <property type="term" value="F:S-adenosylmethionine-dependent methyltransferase activity"/>
    <property type="evidence" value="ECO:0007669"/>
    <property type="project" value="InterPro"/>
</dbReference>
<dbReference type="Proteomes" id="UP000218899">
    <property type="component" value="Chromosome"/>
</dbReference>